<reference evidence="2" key="1">
    <citation type="journal article" date="2021" name="Sci. Adv.">
        <title>The American lobster genome reveals insights on longevity, neural, and immune adaptations.</title>
        <authorList>
            <person name="Polinski J.M."/>
            <person name="Zimin A.V."/>
            <person name="Clark K.F."/>
            <person name="Kohn A.B."/>
            <person name="Sadowski N."/>
            <person name="Timp W."/>
            <person name="Ptitsyn A."/>
            <person name="Khanna P."/>
            <person name="Romanova D.Y."/>
            <person name="Williams P."/>
            <person name="Greenwood S.J."/>
            <person name="Moroz L.L."/>
            <person name="Walt D.R."/>
            <person name="Bodnar A.G."/>
        </authorList>
    </citation>
    <scope>NUCLEOTIDE SEQUENCE</scope>
    <source>
        <strain evidence="2">GMGI-L3</strain>
    </source>
</reference>
<accession>A0A8J5JHA6</accession>
<gene>
    <name evidence="2" type="ORF">Hamer_G026777</name>
</gene>
<sequence length="84" mass="9173">MLRARLGLMEVDFWWDTGATHPALRLVSPGAASPPPRPVTESSAAEHRGGVSAHHAWPPEAQLHYSNGVCWSPSGWCWTPVYPS</sequence>
<organism evidence="2 3">
    <name type="scientific">Homarus americanus</name>
    <name type="common">American lobster</name>
    <dbReference type="NCBI Taxonomy" id="6706"/>
    <lineage>
        <taxon>Eukaryota</taxon>
        <taxon>Metazoa</taxon>
        <taxon>Ecdysozoa</taxon>
        <taxon>Arthropoda</taxon>
        <taxon>Crustacea</taxon>
        <taxon>Multicrustacea</taxon>
        <taxon>Malacostraca</taxon>
        <taxon>Eumalacostraca</taxon>
        <taxon>Eucarida</taxon>
        <taxon>Decapoda</taxon>
        <taxon>Pleocyemata</taxon>
        <taxon>Astacidea</taxon>
        <taxon>Nephropoidea</taxon>
        <taxon>Nephropidae</taxon>
        <taxon>Homarus</taxon>
    </lineage>
</organism>
<protein>
    <submittedName>
        <fullName evidence="2">Uncharacterized protein</fullName>
    </submittedName>
</protein>
<dbReference type="AlphaFoldDB" id="A0A8J5JHA6"/>
<proteinExistence type="predicted"/>
<name>A0A8J5JHA6_HOMAM</name>
<comment type="caution">
    <text evidence="2">The sequence shown here is derived from an EMBL/GenBank/DDBJ whole genome shotgun (WGS) entry which is preliminary data.</text>
</comment>
<evidence type="ECO:0000313" key="3">
    <source>
        <dbReference type="Proteomes" id="UP000747542"/>
    </source>
</evidence>
<evidence type="ECO:0000256" key="1">
    <source>
        <dbReference type="SAM" id="MobiDB-lite"/>
    </source>
</evidence>
<evidence type="ECO:0000313" key="2">
    <source>
        <dbReference type="EMBL" id="KAG7155560.1"/>
    </source>
</evidence>
<dbReference type="EMBL" id="JAHLQT010041171">
    <property type="protein sequence ID" value="KAG7155560.1"/>
    <property type="molecule type" value="Genomic_DNA"/>
</dbReference>
<feature type="region of interest" description="Disordered" evidence="1">
    <location>
        <begin position="25"/>
        <end position="53"/>
    </location>
</feature>
<keyword evidence="3" id="KW-1185">Reference proteome</keyword>
<dbReference type="Proteomes" id="UP000747542">
    <property type="component" value="Unassembled WGS sequence"/>
</dbReference>